<reference evidence="1 2" key="1">
    <citation type="submission" date="2019-03" db="EMBL/GenBank/DDBJ databases">
        <title>Genomic Encyclopedia of Type Strains, Phase IV (KMG-IV): sequencing the most valuable type-strain genomes for metagenomic binning, comparative biology and taxonomic classification.</title>
        <authorList>
            <person name="Goeker M."/>
        </authorList>
    </citation>
    <scope>NUCLEOTIDE SEQUENCE [LARGE SCALE GENOMIC DNA]</scope>
    <source>
        <strain evidence="1 2">DSM 25059</strain>
    </source>
</reference>
<organism evidence="1 2">
    <name type="scientific">Stakelama pacifica</name>
    <dbReference type="NCBI Taxonomy" id="517720"/>
    <lineage>
        <taxon>Bacteria</taxon>
        <taxon>Pseudomonadati</taxon>
        <taxon>Pseudomonadota</taxon>
        <taxon>Alphaproteobacteria</taxon>
        <taxon>Sphingomonadales</taxon>
        <taxon>Sphingomonadaceae</taxon>
        <taxon>Stakelama</taxon>
    </lineage>
</organism>
<gene>
    <name evidence="1" type="ORF">EV664_104205</name>
</gene>
<proteinExistence type="predicted"/>
<sequence length="241" mass="25671">MVRAAYRDRAEPGTAALFRKVCPTVISRKTGMFFALVPLALASGCAKEGQIDVSSGVGITAVRSACPQVGVPAGTGDITLFKRANDYSASAIDVTATITDVRSTCNDASDQVMTDVTFKIEARRSDSAAARDVSFPYFITVVRGGTAVTAKRIAQATVHFDAGQLRAETTAQGSSVISRAAATLPEEIRDKITQKRKAGDENAAIDPLNEPDVRAAVTRATFETLVGFQLSSEELRYNMTR</sequence>
<keyword evidence="2" id="KW-1185">Reference proteome</keyword>
<dbReference type="RefSeq" id="WP_229668182.1">
    <property type="nucleotide sequence ID" value="NZ_BMLU01000004.1"/>
</dbReference>
<dbReference type="AlphaFoldDB" id="A0A4R6FPV8"/>
<protein>
    <submittedName>
        <fullName evidence="1">Uncharacterized protein</fullName>
    </submittedName>
</protein>
<evidence type="ECO:0000313" key="2">
    <source>
        <dbReference type="Proteomes" id="UP000295493"/>
    </source>
</evidence>
<accession>A0A4R6FPV8</accession>
<dbReference type="EMBL" id="SNWD01000004">
    <property type="protein sequence ID" value="TDN83719.1"/>
    <property type="molecule type" value="Genomic_DNA"/>
</dbReference>
<comment type="caution">
    <text evidence="1">The sequence shown here is derived from an EMBL/GenBank/DDBJ whole genome shotgun (WGS) entry which is preliminary data.</text>
</comment>
<name>A0A4R6FPV8_9SPHN</name>
<dbReference type="Proteomes" id="UP000295493">
    <property type="component" value="Unassembled WGS sequence"/>
</dbReference>
<evidence type="ECO:0000313" key="1">
    <source>
        <dbReference type="EMBL" id="TDN83719.1"/>
    </source>
</evidence>